<feature type="non-terminal residue" evidence="1">
    <location>
        <position position="156"/>
    </location>
</feature>
<keyword evidence="2" id="KW-1185">Reference proteome</keyword>
<protein>
    <submittedName>
        <fullName evidence="1">IS5/IS1182 family transposase</fullName>
    </submittedName>
</protein>
<gene>
    <name evidence="1" type="ORF">CUN85_12945</name>
</gene>
<evidence type="ECO:0000313" key="1">
    <source>
        <dbReference type="EMBL" id="TGC06486.1"/>
    </source>
</evidence>
<name>A0A4E0PSJ5_9EURY</name>
<reference evidence="1 2" key="1">
    <citation type="submission" date="2017-11" db="EMBL/GenBank/DDBJ databases">
        <title>Isolation and Characterization of Methanogenic Archaea from Saline Meromictic Lake at Siberia.</title>
        <authorList>
            <person name="Shen Y."/>
            <person name="Huang H.-H."/>
            <person name="Lai M.-C."/>
            <person name="Chen S.-C."/>
        </authorList>
    </citation>
    <scope>NUCLEOTIDE SEQUENCE [LARGE SCALE GENOMIC DNA]</scope>
    <source>
        <strain evidence="1 2">SY-01</strain>
    </source>
</reference>
<sequence>MFSVLSNKYLNFVDAALAASGNSHLEIYSCKYSKRKYTQHQLLTLVLLKEYLKTDYRSIVELVQLMDSVKSKIGLKQVPHYSTLHKFVRRIKSVYFNGLLKQTLDLFYSHGERIKVTAIDSSGFTSGYCSYYYSLRTKKKRRSFMKVSISVDTNKL</sequence>
<dbReference type="Proteomes" id="UP000297295">
    <property type="component" value="Unassembled WGS sequence"/>
</dbReference>
<comment type="caution">
    <text evidence="1">The sequence shown here is derived from an EMBL/GenBank/DDBJ whole genome shotgun (WGS) entry which is preliminary data.</text>
</comment>
<evidence type="ECO:0000313" key="2">
    <source>
        <dbReference type="Proteomes" id="UP000297295"/>
    </source>
</evidence>
<dbReference type="EMBL" id="PGGK01000033">
    <property type="protein sequence ID" value="TGC06486.1"/>
    <property type="molecule type" value="Genomic_DNA"/>
</dbReference>
<proteinExistence type="predicted"/>
<accession>A0A4E0PSJ5</accession>
<organism evidence="1 2">
    <name type="scientific">Methanolobus halotolerans</name>
    <dbReference type="NCBI Taxonomy" id="2052935"/>
    <lineage>
        <taxon>Archaea</taxon>
        <taxon>Methanobacteriati</taxon>
        <taxon>Methanobacteriota</taxon>
        <taxon>Stenosarchaea group</taxon>
        <taxon>Methanomicrobia</taxon>
        <taxon>Methanosarcinales</taxon>
        <taxon>Methanosarcinaceae</taxon>
        <taxon>Methanolobus</taxon>
    </lineage>
</organism>
<dbReference type="AlphaFoldDB" id="A0A4E0PSJ5"/>